<evidence type="ECO:0000313" key="3">
    <source>
        <dbReference type="Proteomes" id="UP000179441"/>
    </source>
</evidence>
<protein>
    <submittedName>
        <fullName evidence="1">Uncharacterized protein</fullName>
    </submittedName>
</protein>
<dbReference type="Proteomes" id="UP000180043">
    <property type="component" value="Unassembled WGS sequence"/>
</dbReference>
<comment type="caution">
    <text evidence="1">The sequence shown here is derived from an EMBL/GenBank/DDBJ whole genome shotgun (WGS) entry which is preliminary data.</text>
</comment>
<proteinExistence type="predicted"/>
<keyword evidence="3" id="KW-1185">Reference proteome</keyword>
<reference evidence="3 4" key="1">
    <citation type="submission" date="2016-10" db="EMBL/GenBank/DDBJ databases">
        <title>Evaluation of Human, Veterinary and Environmental Mycobacterium chelonae Isolates by Core Genome Phylogenomic Analysis, Targeted Gene Comparison, and Anti-microbial Susceptibility Patterns: A Tale of Mistaken Identities.</title>
        <authorList>
            <person name="Fogelson S.B."/>
            <person name="Camus A.C."/>
            <person name="Lorenz W."/>
            <person name="Vasireddy R."/>
            <person name="Vasireddy S."/>
            <person name="Smith T."/>
            <person name="Brown-Elliott B.A."/>
            <person name="Wallace R.J.Jr."/>
            <person name="Hasan N.A."/>
            <person name="Reischl U."/>
            <person name="Sanchez S."/>
        </authorList>
    </citation>
    <scope>NUCLEOTIDE SEQUENCE [LARGE SCALE GENOMIC DNA]</scope>
    <source>
        <strain evidence="1 4">15515</strain>
        <strain evidence="2 3">15518</strain>
    </source>
</reference>
<evidence type="ECO:0000313" key="1">
    <source>
        <dbReference type="EMBL" id="OHU60821.1"/>
    </source>
</evidence>
<name>A0A1S1LR40_MYCCH</name>
<evidence type="ECO:0000313" key="4">
    <source>
        <dbReference type="Proteomes" id="UP000180043"/>
    </source>
</evidence>
<dbReference type="RefSeq" id="WP_057967753.1">
    <property type="nucleotide sequence ID" value="NZ_CP050145.1"/>
</dbReference>
<accession>A0A1S1LR40</accession>
<dbReference type="EMBL" id="MLIS01000002">
    <property type="protein sequence ID" value="OHU76585.1"/>
    <property type="molecule type" value="Genomic_DNA"/>
</dbReference>
<gene>
    <name evidence="1" type="ORF">BKG82_01665</name>
    <name evidence="2" type="ORF">BKG84_20560</name>
</gene>
<dbReference type="Proteomes" id="UP000179441">
    <property type="component" value="Unassembled WGS sequence"/>
</dbReference>
<dbReference type="EMBL" id="MLIQ01000006">
    <property type="protein sequence ID" value="OHU60821.1"/>
    <property type="molecule type" value="Genomic_DNA"/>
</dbReference>
<organism evidence="1 4">
    <name type="scientific">Mycobacteroides chelonae</name>
    <name type="common">Mycobacterium chelonae</name>
    <dbReference type="NCBI Taxonomy" id="1774"/>
    <lineage>
        <taxon>Bacteria</taxon>
        <taxon>Bacillati</taxon>
        <taxon>Actinomycetota</taxon>
        <taxon>Actinomycetes</taxon>
        <taxon>Mycobacteriales</taxon>
        <taxon>Mycobacteriaceae</taxon>
        <taxon>Mycobacteroides</taxon>
    </lineage>
</organism>
<dbReference type="AlphaFoldDB" id="A0A1S1LR40"/>
<sequence>MSKTPVTFYALLAGGRTPENPAGIVRRVHTDPPIDEAFGRDLEWHPTEYIRRYYLGHNDVDHVEIDEGSAKSVLDRWRIEWAEQDGAGGAR</sequence>
<evidence type="ECO:0000313" key="2">
    <source>
        <dbReference type="EMBL" id="OHU76585.1"/>
    </source>
</evidence>